<evidence type="ECO:0000313" key="3">
    <source>
        <dbReference type="EMBL" id="KYO34791.1"/>
    </source>
</evidence>
<dbReference type="Proteomes" id="UP000050525">
    <property type="component" value="Unassembled WGS sequence"/>
</dbReference>
<sequence length="121" mass="13381">MHGQEDTSPSSDLRLETPPELQRQIPRHVGHREPAPASPPWSPIPLILLLMSLCLLLLISARIYGAKVMELSQENENPTQCPVSCPDPNTTVPEMPQDQPPDKEVSGAVESQREQVLPLFS</sequence>
<feature type="transmembrane region" description="Helical" evidence="2">
    <location>
        <begin position="44"/>
        <end position="64"/>
    </location>
</feature>
<feature type="region of interest" description="Disordered" evidence="1">
    <location>
        <begin position="1"/>
        <end position="38"/>
    </location>
</feature>
<keyword evidence="2" id="KW-0472">Membrane</keyword>
<evidence type="ECO:0000256" key="2">
    <source>
        <dbReference type="SAM" id="Phobius"/>
    </source>
</evidence>
<keyword evidence="2" id="KW-1133">Transmembrane helix</keyword>
<keyword evidence="4" id="KW-1185">Reference proteome</keyword>
<dbReference type="EMBL" id="AKHW03003332">
    <property type="protein sequence ID" value="KYO34791.1"/>
    <property type="molecule type" value="Genomic_DNA"/>
</dbReference>
<gene>
    <name evidence="3" type="ORF">Y1Q_0010531</name>
</gene>
<evidence type="ECO:0000256" key="1">
    <source>
        <dbReference type="SAM" id="MobiDB-lite"/>
    </source>
</evidence>
<accession>A0A151NDA8</accession>
<protein>
    <submittedName>
        <fullName evidence="3">Uncharacterized protein</fullName>
    </submittedName>
</protein>
<name>A0A151NDA8_ALLMI</name>
<evidence type="ECO:0000313" key="4">
    <source>
        <dbReference type="Proteomes" id="UP000050525"/>
    </source>
</evidence>
<dbReference type="AlphaFoldDB" id="A0A151NDA8"/>
<feature type="compositionally biased region" description="Polar residues" evidence="1">
    <location>
        <begin position="73"/>
        <end position="92"/>
    </location>
</feature>
<feature type="region of interest" description="Disordered" evidence="1">
    <location>
        <begin position="73"/>
        <end position="121"/>
    </location>
</feature>
<proteinExistence type="predicted"/>
<feature type="compositionally biased region" description="Polar residues" evidence="1">
    <location>
        <begin position="1"/>
        <end position="11"/>
    </location>
</feature>
<reference evidence="3 4" key="1">
    <citation type="journal article" date="2012" name="Genome Biol.">
        <title>Sequencing three crocodilian genomes to illuminate the evolution of archosaurs and amniotes.</title>
        <authorList>
            <person name="St John J.A."/>
            <person name="Braun E.L."/>
            <person name="Isberg S.R."/>
            <person name="Miles L.G."/>
            <person name="Chong A.Y."/>
            <person name="Gongora J."/>
            <person name="Dalzell P."/>
            <person name="Moran C."/>
            <person name="Bed'hom B."/>
            <person name="Abzhanov A."/>
            <person name="Burgess S.C."/>
            <person name="Cooksey A.M."/>
            <person name="Castoe T.A."/>
            <person name="Crawford N.G."/>
            <person name="Densmore L.D."/>
            <person name="Drew J.C."/>
            <person name="Edwards S.V."/>
            <person name="Faircloth B.C."/>
            <person name="Fujita M.K."/>
            <person name="Greenwold M.J."/>
            <person name="Hoffmann F.G."/>
            <person name="Howard J.M."/>
            <person name="Iguchi T."/>
            <person name="Janes D.E."/>
            <person name="Khan S.Y."/>
            <person name="Kohno S."/>
            <person name="de Koning A.J."/>
            <person name="Lance S.L."/>
            <person name="McCarthy F.M."/>
            <person name="McCormack J.E."/>
            <person name="Merchant M.E."/>
            <person name="Peterson D.G."/>
            <person name="Pollock D.D."/>
            <person name="Pourmand N."/>
            <person name="Raney B.J."/>
            <person name="Roessler K.A."/>
            <person name="Sanford J.R."/>
            <person name="Sawyer R.H."/>
            <person name="Schmidt C.J."/>
            <person name="Triplett E.W."/>
            <person name="Tuberville T.D."/>
            <person name="Venegas-Anaya M."/>
            <person name="Howard J.T."/>
            <person name="Jarvis E.D."/>
            <person name="Guillette L.J.Jr."/>
            <person name="Glenn T.C."/>
            <person name="Green R.E."/>
            <person name="Ray D.A."/>
        </authorList>
    </citation>
    <scope>NUCLEOTIDE SEQUENCE [LARGE SCALE GENOMIC DNA]</scope>
    <source>
        <strain evidence="3">KSC_2009_1</strain>
    </source>
</reference>
<organism evidence="3 4">
    <name type="scientific">Alligator mississippiensis</name>
    <name type="common">American alligator</name>
    <dbReference type="NCBI Taxonomy" id="8496"/>
    <lineage>
        <taxon>Eukaryota</taxon>
        <taxon>Metazoa</taxon>
        <taxon>Chordata</taxon>
        <taxon>Craniata</taxon>
        <taxon>Vertebrata</taxon>
        <taxon>Euteleostomi</taxon>
        <taxon>Archelosauria</taxon>
        <taxon>Archosauria</taxon>
        <taxon>Crocodylia</taxon>
        <taxon>Alligatoridae</taxon>
        <taxon>Alligatorinae</taxon>
        <taxon>Alligator</taxon>
    </lineage>
</organism>
<comment type="caution">
    <text evidence="3">The sequence shown here is derived from an EMBL/GenBank/DDBJ whole genome shotgun (WGS) entry which is preliminary data.</text>
</comment>
<keyword evidence="2" id="KW-0812">Transmembrane</keyword>